<organism evidence="3 4">
    <name type="scientific">Occultella glacieicola</name>
    <dbReference type="NCBI Taxonomy" id="2518684"/>
    <lineage>
        <taxon>Bacteria</taxon>
        <taxon>Bacillati</taxon>
        <taxon>Actinomycetota</taxon>
        <taxon>Actinomycetes</taxon>
        <taxon>Micrococcales</taxon>
        <taxon>Ruaniaceae</taxon>
        <taxon>Occultella</taxon>
    </lineage>
</organism>
<dbReference type="InterPro" id="IPR023210">
    <property type="entry name" value="NADP_OxRdtase_dom"/>
</dbReference>
<reference evidence="3 4" key="1">
    <citation type="submission" date="2019-03" db="EMBL/GenBank/DDBJ databases">
        <title>Genomic features of bacteria from cold environments.</title>
        <authorList>
            <person name="Shen L."/>
        </authorList>
    </citation>
    <scope>NUCLEOTIDE SEQUENCE [LARGE SCALE GENOMIC DNA]</scope>
    <source>
        <strain evidence="4">T3246-1</strain>
    </source>
</reference>
<dbReference type="SUPFAM" id="SSF51430">
    <property type="entry name" value="NAD(P)-linked oxidoreductase"/>
    <property type="match status" value="1"/>
</dbReference>
<dbReference type="Pfam" id="PF00248">
    <property type="entry name" value="Aldo_ket_red"/>
    <property type="match status" value="1"/>
</dbReference>
<sequence length="323" mass="34462">MNDLRTESGPVPVRLILGTMSFGDTVDEPTAARIIETAIEAGIGELDTANTYAGGASEQIVGRALRANPADGVVVSSKVGMQPPRDGAGPLAHEAVVAAARTSVERLGRPLDTLYLHQPDRSTSLTETIGGVSEVLELGLARRFGLSNHSAWETVEVQELCRRQRAPEPRRAQQLYNALARRLEVEFLPFAVARGVETVIYNPLAGGLLTGRHTIAEEPGQGRFGSSAVAQMYRRRYWTPEQFQALDALREIADSAAIGLTELSLRWLLGVGGVEAILVGGSSPGQIRANVAALGHGPLEAELRLRVDAATAPLLASAPHYAR</sequence>
<gene>
    <name evidence="3" type="ORF">EXU48_22645</name>
</gene>
<proteinExistence type="predicted"/>
<evidence type="ECO:0000259" key="2">
    <source>
        <dbReference type="Pfam" id="PF00248"/>
    </source>
</evidence>
<dbReference type="Gene3D" id="3.20.20.100">
    <property type="entry name" value="NADP-dependent oxidoreductase domain"/>
    <property type="match status" value="1"/>
</dbReference>
<keyword evidence="1" id="KW-0560">Oxidoreductase</keyword>
<evidence type="ECO:0000313" key="3">
    <source>
        <dbReference type="EMBL" id="TDE88531.1"/>
    </source>
</evidence>
<dbReference type="EMBL" id="SMNA01000016">
    <property type="protein sequence ID" value="TDE88531.1"/>
    <property type="molecule type" value="Genomic_DNA"/>
</dbReference>
<dbReference type="InterPro" id="IPR036812">
    <property type="entry name" value="NAD(P)_OxRdtase_dom_sf"/>
</dbReference>
<accession>A0ABY2E0E0</accession>
<protein>
    <submittedName>
        <fullName evidence="3">Aldo/keto reductase</fullName>
    </submittedName>
</protein>
<dbReference type="PANTHER" id="PTHR43364">
    <property type="entry name" value="NADH-SPECIFIC METHYLGLYOXAL REDUCTASE-RELATED"/>
    <property type="match status" value="1"/>
</dbReference>
<evidence type="ECO:0000313" key="4">
    <source>
        <dbReference type="Proteomes" id="UP000504882"/>
    </source>
</evidence>
<feature type="domain" description="NADP-dependent oxidoreductase" evidence="2">
    <location>
        <begin position="14"/>
        <end position="302"/>
    </location>
</feature>
<dbReference type="InterPro" id="IPR050523">
    <property type="entry name" value="AKR_Detox_Biosynth"/>
</dbReference>
<dbReference type="RefSeq" id="WP_133109971.1">
    <property type="nucleotide sequence ID" value="NZ_SMNA01000016.1"/>
</dbReference>
<dbReference type="PANTHER" id="PTHR43364:SF4">
    <property type="entry name" value="NAD(P)-LINKED OXIDOREDUCTASE SUPERFAMILY PROTEIN"/>
    <property type="match status" value="1"/>
</dbReference>
<keyword evidence="4" id="KW-1185">Reference proteome</keyword>
<dbReference type="Proteomes" id="UP000504882">
    <property type="component" value="Unassembled WGS sequence"/>
</dbReference>
<name>A0ABY2E0E0_9MICO</name>
<evidence type="ECO:0000256" key="1">
    <source>
        <dbReference type="ARBA" id="ARBA00023002"/>
    </source>
</evidence>
<comment type="caution">
    <text evidence="3">The sequence shown here is derived from an EMBL/GenBank/DDBJ whole genome shotgun (WGS) entry which is preliminary data.</text>
</comment>